<evidence type="ECO:0000256" key="8">
    <source>
        <dbReference type="SAM" id="Phobius"/>
    </source>
</evidence>
<proteinExistence type="inferred from homology"/>
<dbReference type="InterPro" id="IPR007208">
    <property type="entry name" value="MrpF/PhaF-like"/>
</dbReference>
<keyword evidence="5 8" id="KW-0812">Transmembrane</keyword>
<keyword evidence="6 8" id="KW-1133">Transmembrane helix</keyword>
<keyword evidence="10" id="KW-1185">Reference proteome</keyword>
<dbReference type="Proteomes" id="UP001529369">
    <property type="component" value="Unassembled WGS sequence"/>
</dbReference>
<evidence type="ECO:0000313" key="9">
    <source>
        <dbReference type="EMBL" id="MDN3568984.1"/>
    </source>
</evidence>
<evidence type="ECO:0000256" key="4">
    <source>
        <dbReference type="ARBA" id="ARBA00022475"/>
    </source>
</evidence>
<keyword evidence="4" id="KW-1003">Cell membrane</keyword>
<keyword evidence="3" id="KW-0813">Transport</keyword>
<evidence type="ECO:0000256" key="5">
    <source>
        <dbReference type="ARBA" id="ARBA00022692"/>
    </source>
</evidence>
<feature type="transmembrane region" description="Helical" evidence="8">
    <location>
        <begin position="63"/>
        <end position="85"/>
    </location>
</feature>
<organism evidence="9 10">
    <name type="scientific">Paeniroseomonas aquatica</name>
    <dbReference type="NCBI Taxonomy" id="373043"/>
    <lineage>
        <taxon>Bacteria</taxon>
        <taxon>Pseudomonadati</taxon>
        <taxon>Pseudomonadota</taxon>
        <taxon>Alphaproteobacteria</taxon>
        <taxon>Acetobacterales</taxon>
        <taxon>Acetobacteraceae</taxon>
        <taxon>Paeniroseomonas</taxon>
    </lineage>
</organism>
<evidence type="ECO:0000256" key="6">
    <source>
        <dbReference type="ARBA" id="ARBA00022989"/>
    </source>
</evidence>
<accession>A0ABT8AGV0</accession>
<keyword evidence="7 8" id="KW-0472">Membrane</keyword>
<evidence type="ECO:0000256" key="2">
    <source>
        <dbReference type="ARBA" id="ARBA00009212"/>
    </source>
</evidence>
<gene>
    <name evidence="9" type="ORF">QWZ14_31790</name>
</gene>
<sequence length="92" mass="9252">MAEAPVLVALILAALVILASVAGGLWRVLRGPDPADRLMATQLLGTGGIAVLLLLGAATRQPALLDVALVLALLGAFASVAFVLASRLVGSR</sequence>
<evidence type="ECO:0000256" key="7">
    <source>
        <dbReference type="ARBA" id="ARBA00023136"/>
    </source>
</evidence>
<name>A0ABT8AGV0_9PROT</name>
<comment type="subcellular location">
    <subcellularLocation>
        <location evidence="1">Cell membrane</location>
        <topology evidence="1">Multi-pass membrane protein</topology>
    </subcellularLocation>
</comment>
<dbReference type="RefSeq" id="WP_290321105.1">
    <property type="nucleotide sequence ID" value="NZ_JAUFPN010000313.1"/>
</dbReference>
<comment type="caution">
    <text evidence="9">The sequence shown here is derived from an EMBL/GenBank/DDBJ whole genome shotgun (WGS) entry which is preliminary data.</text>
</comment>
<dbReference type="Pfam" id="PF04066">
    <property type="entry name" value="MrpF_PhaF"/>
    <property type="match status" value="1"/>
</dbReference>
<evidence type="ECO:0000313" key="10">
    <source>
        <dbReference type="Proteomes" id="UP001529369"/>
    </source>
</evidence>
<dbReference type="EMBL" id="JAUFPN010000313">
    <property type="protein sequence ID" value="MDN3568984.1"/>
    <property type="molecule type" value="Genomic_DNA"/>
</dbReference>
<protein>
    <submittedName>
        <fullName evidence="9">Monovalent cation/H+ antiporter complex subunit F</fullName>
    </submittedName>
</protein>
<feature type="transmembrane region" description="Helical" evidence="8">
    <location>
        <begin position="38"/>
        <end position="57"/>
    </location>
</feature>
<evidence type="ECO:0000256" key="3">
    <source>
        <dbReference type="ARBA" id="ARBA00022448"/>
    </source>
</evidence>
<evidence type="ECO:0000256" key="1">
    <source>
        <dbReference type="ARBA" id="ARBA00004651"/>
    </source>
</evidence>
<reference evidence="10" key="1">
    <citation type="journal article" date="2019" name="Int. J. Syst. Evol. Microbiol.">
        <title>The Global Catalogue of Microorganisms (GCM) 10K type strain sequencing project: providing services to taxonomists for standard genome sequencing and annotation.</title>
        <authorList>
            <consortium name="The Broad Institute Genomics Platform"/>
            <consortium name="The Broad Institute Genome Sequencing Center for Infectious Disease"/>
            <person name="Wu L."/>
            <person name="Ma J."/>
        </authorList>
    </citation>
    <scope>NUCLEOTIDE SEQUENCE [LARGE SCALE GENOMIC DNA]</scope>
    <source>
        <strain evidence="10">CECT 7131</strain>
    </source>
</reference>
<comment type="similarity">
    <text evidence="2">Belongs to the CPA3 antiporters (TC 2.A.63) subunit F family.</text>
</comment>
<feature type="transmembrane region" description="Helical" evidence="8">
    <location>
        <begin position="6"/>
        <end position="26"/>
    </location>
</feature>
<dbReference type="PANTHER" id="PTHR34702">
    <property type="entry name" value="NA(+)/H(+) ANTIPORTER SUBUNIT F1"/>
    <property type="match status" value="1"/>
</dbReference>
<dbReference type="PANTHER" id="PTHR34702:SF1">
    <property type="entry name" value="NA(+)_H(+) ANTIPORTER SUBUNIT F"/>
    <property type="match status" value="1"/>
</dbReference>